<reference evidence="2 3" key="1">
    <citation type="submission" date="2013-02" db="EMBL/GenBank/DDBJ databases">
        <authorList>
            <person name="Harkins D.M."/>
            <person name="Durkin A.S."/>
            <person name="Brinkac L.M."/>
            <person name="Haft D.H."/>
            <person name="Selengut J.D."/>
            <person name="Sanka R."/>
            <person name="DePew J."/>
            <person name="Purushe J."/>
            <person name="Tulsiani S.M."/>
            <person name="Graham G.C."/>
            <person name="Burns M.-A."/>
            <person name="Dohnt M.F."/>
            <person name="Smythe L.D."/>
            <person name="McKay D.B."/>
            <person name="Craig S.B."/>
            <person name="Vinetz J.M."/>
            <person name="Sutton G.G."/>
            <person name="Nierman W.C."/>
            <person name="Fouts D.E."/>
        </authorList>
    </citation>
    <scope>NUCLEOTIDE SEQUENCE [LARGE SCALE GENOMIC DNA]</scope>
    <source>
        <strain evidence="2 3">LT2050</strain>
    </source>
</reference>
<keyword evidence="1" id="KW-0472">Membrane</keyword>
<dbReference type="Proteomes" id="UP000011778">
    <property type="component" value="Unassembled WGS sequence"/>
</dbReference>
<protein>
    <submittedName>
        <fullName evidence="2">Uncharacterized protein</fullName>
    </submittedName>
</protein>
<organism evidence="2 3">
    <name type="scientific">Leptospira interrogans serovar Copenhageni str. LT2050</name>
    <dbReference type="NCBI Taxonomy" id="1001598"/>
    <lineage>
        <taxon>Bacteria</taxon>
        <taxon>Pseudomonadati</taxon>
        <taxon>Spirochaetota</taxon>
        <taxon>Spirochaetia</taxon>
        <taxon>Leptospirales</taxon>
        <taxon>Leptospiraceae</taxon>
        <taxon>Leptospira</taxon>
    </lineage>
</organism>
<sequence>MFSKDLDSPPNKPIQVQHSIKNKFKIKRIFVLFFIVVIPLDVTFLNLYFLRQTLKTLQKQNLC</sequence>
<name>M3HW52_LEPIT</name>
<evidence type="ECO:0000256" key="1">
    <source>
        <dbReference type="SAM" id="Phobius"/>
    </source>
</evidence>
<proteinExistence type="predicted"/>
<dbReference type="EMBL" id="AFMD02000247">
    <property type="protein sequence ID" value="EMG22076.1"/>
    <property type="molecule type" value="Genomic_DNA"/>
</dbReference>
<dbReference type="AlphaFoldDB" id="M3HW52"/>
<feature type="transmembrane region" description="Helical" evidence="1">
    <location>
        <begin position="29"/>
        <end position="50"/>
    </location>
</feature>
<comment type="caution">
    <text evidence="2">The sequence shown here is derived from an EMBL/GenBank/DDBJ whole genome shotgun (WGS) entry which is preliminary data.</text>
</comment>
<accession>M3HW52</accession>
<evidence type="ECO:0000313" key="2">
    <source>
        <dbReference type="EMBL" id="EMG22076.1"/>
    </source>
</evidence>
<evidence type="ECO:0000313" key="3">
    <source>
        <dbReference type="Proteomes" id="UP000011778"/>
    </source>
</evidence>
<gene>
    <name evidence="2" type="ORF">LEP1GSC150_1132</name>
</gene>
<keyword evidence="1" id="KW-1133">Transmembrane helix</keyword>
<keyword evidence="1" id="KW-0812">Transmembrane</keyword>